<proteinExistence type="predicted"/>
<dbReference type="InterPro" id="IPR012312">
    <property type="entry name" value="Hemerythrin-like"/>
</dbReference>
<dbReference type="Pfam" id="PF13596">
    <property type="entry name" value="PAS_10"/>
    <property type="match status" value="1"/>
</dbReference>
<evidence type="ECO:0000313" key="4">
    <source>
        <dbReference type="Proteomes" id="UP000094296"/>
    </source>
</evidence>
<protein>
    <submittedName>
        <fullName evidence="3">PAS domain S-box protein</fullName>
    </submittedName>
</protein>
<evidence type="ECO:0000259" key="1">
    <source>
        <dbReference type="Pfam" id="PF01814"/>
    </source>
</evidence>
<dbReference type="PANTHER" id="PTHR39966">
    <property type="entry name" value="BLL2471 PROTEIN-RELATED"/>
    <property type="match status" value="1"/>
</dbReference>
<dbReference type="Gene3D" id="1.20.120.520">
    <property type="entry name" value="nmb1532 protein domain like"/>
    <property type="match status" value="1"/>
</dbReference>
<dbReference type="PANTHER" id="PTHR39966:SF3">
    <property type="entry name" value="DUF438 DOMAIN-CONTAINING PROTEIN"/>
    <property type="match status" value="1"/>
</dbReference>
<dbReference type="Proteomes" id="UP000094296">
    <property type="component" value="Unassembled WGS sequence"/>
</dbReference>
<comment type="caution">
    <text evidence="3">The sequence shown here is derived from an EMBL/GenBank/DDBJ whole genome shotgun (WGS) entry which is preliminary data.</text>
</comment>
<dbReference type="InterPro" id="IPR007380">
    <property type="entry name" value="DUF438"/>
</dbReference>
<dbReference type="Pfam" id="PF04282">
    <property type="entry name" value="DUF438"/>
    <property type="match status" value="1"/>
</dbReference>
<dbReference type="EMBL" id="MIJE01000001">
    <property type="protein sequence ID" value="OEF98151.1"/>
    <property type="molecule type" value="Genomic_DNA"/>
</dbReference>
<gene>
    <name evidence="3" type="ORF">BHF68_00210</name>
</gene>
<feature type="domain" description="DUF438" evidence="2">
    <location>
        <begin position="15"/>
        <end position="81"/>
    </location>
</feature>
<sequence>MSELINNSEKRKEELKNLIKKLHQGVPFDDVKNEFLIKFGTVSTIEIAQMEQQLMQEGMSADVIRKLCDVHAEVFRNNIEEVQRPTKNYDDQPGHPIHTFKLENREIEKVVSSLEQVVSEYEKDPTMDNGYKVLEQLNLLWDIDKHYSRKENLLFPYMEKHGVTGPAKVMWGADDEIRGLIKAAIKLLKDTDDNRTEVLANISSAVEKVKSMIFKEEDILLPTATRFLTDEEWYKIALESEEVGYCLTSPEAKWRPANVSDADVDQAQTPSGYIRFETGILTVKEISAIFNHLPIDITYVDKDDIVKYFSHGEDRVFMRTKSIIGRNVSNCHPPHSVHIVEKLVADFKSGKKDSEDFWIPLGDMFVLIRYFAVRDENGEFMGTIEVTQNIKHIQTITGEKRLLSE</sequence>
<dbReference type="RefSeq" id="WP_069641643.1">
    <property type="nucleotide sequence ID" value="NZ_MIJE01000001.1"/>
</dbReference>
<reference evidence="3 4" key="1">
    <citation type="submission" date="2016-09" db="EMBL/GenBank/DDBJ databases">
        <title>Draft genome sequence for the type strain of Desulfuribacillus alkaliarsenatis AHT28, an obligately anaerobic, sulfidogenic bacterium isolated from Russian soda lake sediments.</title>
        <authorList>
            <person name="Abin C.A."/>
            <person name="Hollibaugh J.T."/>
        </authorList>
    </citation>
    <scope>NUCLEOTIDE SEQUENCE [LARGE SCALE GENOMIC DNA]</scope>
    <source>
        <strain evidence="3 4">AHT28</strain>
    </source>
</reference>
<dbReference type="OrthoDB" id="9769774at2"/>
<dbReference type="AlphaFoldDB" id="A0A1E5G4P9"/>
<organism evidence="3 4">
    <name type="scientific">Desulfuribacillus alkaliarsenatis</name>
    <dbReference type="NCBI Taxonomy" id="766136"/>
    <lineage>
        <taxon>Bacteria</taxon>
        <taxon>Bacillati</taxon>
        <taxon>Bacillota</taxon>
        <taxon>Desulfuribacillia</taxon>
        <taxon>Desulfuribacillales</taxon>
        <taxon>Desulfuribacillaceae</taxon>
        <taxon>Desulfuribacillus</taxon>
    </lineage>
</organism>
<dbReference type="InterPro" id="IPR035965">
    <property type="entry name" value="PAS-like_dom_sf"/>
</dbReference>
<evidence type="ECO:0000259" key="2">
    <source>
        <dbReference type="Pfam" id="PF04282"/>
    </source>
</evidence>
<name>A0A1E5G4P9_9FIRM</name>
<dbReference type="SUPFAM" id="SSF55785">
    <property type="entry name" value="PYP-like sensor domain (PAS domain)"/>
    <property type="match status" value="1"/>
</dbReference>
<accession>A0A1E5G4P9</accession>
<dbReference type="Pfam" id="PF01814">
    <property type="entry name" value="Hemerythrin"/>
    <property type="match status" value="1"/>
</dbReference>
<evidence type="ECO:0000313" key="3">
    <source>
        <dbReference type="EMBL" id="OEF98151.1"/>
    </source>
</evidence>
<keyword evidence="4" id="KW-1185">Reference proteome</keyword>
<feature type="domain" description="Hemerythrin-like" evidence="1">
    <location>
        <begin position="95"/>
        <end position="223"/>
    </location>
</feature>
<dbReference type="GO" id="GO:0005886">
    <property type="term" value="C:plasma membrane"/>
    <property type="evidence" value="ECO:0007669"/>
    <property type="project" value="TreeGrafter"/>
</dbReference>